<gene>
    <name evidence="1" type="ORF">AYBTSS11_LOCUS637</name>
</gene>
<protein>
    <submittedName>
        <fullName evidence="1">Uncharacterized protein</fullName>
    </submittedName>
</protein>
<dbReference type="Proteomes" id="UP001189624">
    <property type="component" value="Chromosome 1"/>
</dbReference>
<dbReference type="PANTHER" id="PTHR34670:SF8">
    <property type="entry name" value="EXPRESSED PROTEIN"/>
    <property type="match status" value="1"/>
</dbReference>
<dbReference type="Gramene" id="rna-AYBTSS11_LOCUS637">
    <property type="protein sequence ID" value="CAJ1800939.1"/>
    <property type="gene ID" value="gene-AYBTSS11_LOCUS637"/>
</dbReference>
<evidence type="ECO:0000313" key="2">
    <source>
        <dbReference type="Proteomes" id="UP001189624"/>
    </source>
</evidence>
<sequence>MKESFAKLVCYTKALKLNVFSTHHSPHLRHPPQRPNQNSKTLYFLCVFFSQTDKHTLKMEGLIPFVYKAIMQYKSGKEGPIGSWICESPSYSYMRLPGDSGRFQIQAPASFSSPSHSSNNPTSSATQIIVSSGVQSPHQCLTHRRIAARTAALWSKLVRT</sequence>
<keyword evidence="2" id="KW-1185">Reference proteome</keyword>
<proteinExistence type="predicted"/>
<accession>A0AA86RTP8</accession>
<dbReference type="AlphaFoldDB" id="A0AA86RTP8"/>
<dbReference type="EMBL" id="OY731398">
    <property type="protein sequence ID" value="CAJ1800939.1"/>
    <property type="molecule type" value="Genomic_DNA"/>
</dbReference>
<name>A0AA86RTP8_9FABA</name>
<dbReference type="PANTHER" id="PTHR34670">
    <property type="entry name" value="EXPRESSED PROTEIN"/>
    <property type="match status" value="1"/>
</dbReference>
<evidence type="ECO:0000313" key="1">
    <source>
        <dbReference type="EMBL" id="CAJ1800939.1"/>
    </source>
</evidence>
<reference evidence="1" key="1">
    <citation type="submission" date="2023-10" db="EMBL/GenBank/DDBJ databases">
        <authorList>
            <person name="Domelevo Entfellner J.-B."/>
        </authorList>
    </citation>
    <scope>NUCLEOTIDE SEQUENCE</scope>
</reference>
<organism evidence="1 2">
    <name type="scientific">Sphenostylis stenocarpa</name>
    <dbReference type="NCBI Taxonomy" id="92480"/>
    <lineage>
        <taxon>Eukaryota</taxon>
        <taxon>Viridiplantae</taxon>
        <taxon>Streptophyta</taxon>
        <taxon>Embryophyta</taxon>
        <taxon>Tracheophyta</taxon>
        <taxon>Spermatophyta</taxon>
        <taxon>Magnoliopsida</taxon>
        <taxon>eudicotyledons</taxon>
        <taxon>Gunneridae</taxon>
        <taxon>Pentapetalae</taxon>
        <taxon>rosids</taxon>
        <taxon>fabids</taxon>
        <taxon>Fabales</taxon>
        <taxon>Fabaceae</taxon>
        <taxon>Papilionoideae</taxon>
        <taxon>50 kb inversion clade</taxon>
        <taxon>NPAAA clade</taxon>
        <taxon>indigoferoid/millettioid clade</taxon>
        <taxon>Phaseoleae</taxon>
        <taxon>Sphenostylis</taxon>
    </lineage>
</organism>